<reference evidence="4" key="1">
    <citation type="submission" date="2022-05" db="EMBL/GenBank/DDBJ databases">
        <title>Comparative Genomics of Spacecraft Associated Microbes.</title>
        <authorList>
            <person name="Tran M.T."/>
            <person name="Wright A."/>
            <person name="Seuylemezian A."/>
            <person name="Eisen J."/>
            <person name="Coil D."/>
        </authorList>
    </citation>
    <scope>NUCLEOTIDE SEQUENCE</scope>
    <source>
        <strain evidence="4">214.1.1</strain>
    </source>
</reference>
<dbReference type="InterPro" id="IPR012851">
    <property type="entry name" value="Spore_coat_CotF-like"/>
</dbReference>
<comment type="caution">
    <text evidence="4">The sequence shown here is derived from an EMBL/GenBank/DDBJ whole genome shotgun (WGS) entry which is preliminary data.</text>
</comment>
<accession>A0A9X2ISG3</accession>
<dbReference type="InterPro" id="IPR012347">
    <property type="entry name" value="Ferritin-like"/>
</dbReference>
<organism evidence="4 5">
    <name type="scientific">Halalkalibacter oceani</name>
    <dbReference type="NCBI Taxonomy" id="1653776"/>
    <lineage>
        <taxon>Bacteria</taxon>
        <taxon>Bacillati</taxon>
        <taxon>Bacillota</taxon>
        <taxon>Bacilli</taxon>
        <taxon>Bacillales</taxon>
        <taxon>Bacillaceae</taxon>
        <taxon>Halalkalibacter</taxon>
    </lineage>
</organism>
<comment type="subcellular location">
    <subcellularLocation>
        <location evidence="2">Spore coat</location>
    </subcellularLocation>
</comment>
<keyword evidence="4" id="KW-0946">Virion</keyword>
<evidence type="ECO:0000256" key="2">
    <source>
        <dbReference type="ARBA" id="ARBA00024325"/>
    </source>
</evidence>
<gene>
    <name evidence="4" type="ORF">M3202_21005</name>
</gene>
<dbReference type="Proteomes" id="UP001139179">
    <property type="component" value="Unassembled WGS sequence"/>
</dbReference>
<dbReference type="GO" id="GO:0030435">
    <property type="term" value="P:sporulation resulting in formation of a cellular spore"/>
    <property type="evidence" value="ECO:0007669"/>
    <property type="project" value="UniProtKB-KW"/>
</dbReference>
<protein>
    <submittedName>
        <fullName evidence="4">Spore coat protein</fullName>
    </submittedName>
</protein>
<keyword evidence="5" id="KW-1185">Reference proteome</keyword>
<dbReference type="AlphaFoldDB" id="A0A9X2ISG3"/>
<sequence>MENNSAPEHLAWHETLDMHELVASQSIGLMKIKKTYPDITDPELKQLYKEAINGLSNNVAELLEFYPLAPRSPEEDDFRNEQIPFHAGDLLALFKSGVRNYSIAITETATPSLRAVLKKQLIQGIDTHAKIFTYMYKNGFYPAYNLERLLQNDVNLASKALNEPF</sequence>
<evidence type="ECO:0000313" key="4">
    <source>
        <dbReference type="EMBL" id="MCM3716528.1"/>
    </source>
</evidence>
<dbReference type="PANTHER" id="PTHR39183">
    <property type="entry name" value="SPORE COAT PROTEIN F-LIKE PROTEIN YHCQ"/>
    <property type="match status" value="1"/>
</dbReference>
<evidence type="ECO:0000256" key="1">
    <source>
        <dbReference type="ARBA" id="ARBA00022969"/>
    </source>
</evidence>
<keyword evidence="1" id="KW-0749">Sporulation</keyword>
<dbReference type="EMBL" id="JAMBOL010000042">
    <property type="protein sequence ID" value="MCM3716528.1"/>
    <property type="molecule type" value="Genomic_DNA"/>
</dbReference>
<dbReference type="RefSeq" id="WP_251225178.1">
    <property type="nucleotide sequence ID" value="NZ_JAMBOL010000042.1"/>
</dbReference>
<proteinExistence type="inferred from homology"/>
<comment type="similarity">
    <text evidence="3">Belongs to the CotF family.</text>
</comment>
<evidence type="ECO:0000313" key="5">
    <source>
        <dbReference type="Proteomes" id="UP001139179"/>
    </source>
</evidence>
<keyword evidence="4" id="KW-0167">Capsid protein</keyword>
<evidence type="ECO:0000256" key="3">
    <source>
        <dbReference type="ARBA" id="ARBA00024344"/>
    </source>
</evidence>
<dbReference type="PANTHER" id="PTHR39183:SF1">
    <property type="entry name" value="SPORE COAT PROTEIN F-LIKE PROTEIN YHCQ"/>
    <property type="match status" value="1"/>
</dbReference>
<name>A0A9X2ISG3_9BACI</name>
<dbReference type="Gene3D" id="1.20.1260.10">
    <property type="match status" value="1"/>
</dbReference>
<dbReference type="Pfam" id="PF07875">
    <property type="entry name" value="Coat_F"/>
    <property type="match status" value="1"/>
</dbReference>